<reference evidence="4 5" key="1">
    <citation type="submission" date="2019-02" db="EMBL/GenBank/DDBJ databases">
        <title>Genome sequencing of the rare red list fungi Hericium alpestre (H. flagellum).</title>
        <authorList>
            <person name="Buettner E."/>
            <person name="Kellner H."/>
        </authorList>
    </citation>
    <scope>NUCLEOTIDE SEQUENCE [LARGE SCALE GENOMIC DNA]</scope>
    <source>
        <strain evidence="4 5">DSM 108284</strain>
    </source>
</reference>
<dbReference type="InterPro" id="IPR002347">
    <property type="entry name" value="SDR_fam"/>
</dbReference>
<keyword evidence="2" id="KW-0521">NADP</keyword>
<dbReference type="Proteomes" id="UP000298061">
    <property type="component" value="Unassembled WGS sequence"/>
</dbReference>
<dbReference type="AlphaFoldDB" id="A0A4Z0A7X7"/>
<dbReference type="PANTHER" id="PTHR24320:SF236">
    <property type="entry name" value="SHORT-CHAIN DEHYDROGENASE-RELATED"/>
    <property type="match status" value="1"/>
</dbReference>
<comment type="caution">
    <text evidence="4">The sequence shown here is derived from an EMBL/GenBank/DDBJ whole genome shotgun (WGS) entry which is preliminary data.</text>
</comment>
<dbReference type="InterPro" id="IPR036291">
    <property type="entry name" value="NAD(P)-bd_dom_sf"/>
</dbReference>
<evidence type="ECO:0000256" key="3">
    <source>
        <dbReference type="ARBA" id="ARBA00023002"/>
    </source>
</evidence>
<dbReference type="EMBL" id="SFCI01000114">
    <property type="protein sequence ID" value="TFY82374.1"/>
    <property type="molecule type" value="Genomic_DNA"/>
</dbReference>
<evidence type="ECO:0008006" key="6">
    <source>
        <dbReference type="Google" id="ProtNLM"/>
    </source>
</evidence>
<dbReference type="PANTHER" id="PTHR24320">
    <property type="entry name" value="RETINOL DEHYDROGENASE"/>
    <property type="match status" value="1"/>
</dbReference>
<proteinExistence type="inferred from homology"/>
<keyword evidence="5" id="KW-1185">Reference proteome</keyword>
<sequence>MPGNAPIEKHINNFSQLFPPKPRWTVADVPDLTGQTILVTGGSSGLGKDICKVLLTSNAKVYLAARSEQKGNAAIVELKSVTGKDAVFFLKIDLADLTSVRRAADEFIRKEDSLHVLFNNGGIMFPPLNTVTAQGYDSQFGTNVLGHFFLTRCLLPVLLRTAQSGSNIKHKVRVVNTSSNGHELLSVPGGINWDALKTGDEALKTRTKLGPQKLYGMSKLGNVLFSNELARRYGPEGIISIALHPGTVKTELQRHSTSLMDSIINSILAYDITLGVITSLYAGTSEEALSLNGKYLTAWARQTLPSKSALDPELMRKLWEWCEAQVEGY</sequence>
<dbReference type="GO" id="GO:0016491">
    <property type="term" value="F:oxidoreductase activity"/>
    <property type="evidence" value="ECO:0007669"/>
    <property type="project" value="UniProtKB-KW"/>
</dbReference>
<dbReference type="STRING" id="135208.A0A4Z0A7X7"/>
<dbReference type="Gene3D" id="3.40.50.720">
    <property type="entry name" value="NAD(P)-binding Rossmann-like Domain"/>
    <property type="match status" value="1"/>
</dbReference>
<evidence type="ECO:0000313" key="4">
    <source>
        <dbReference type="EMBL" id="TFY82374.1"/>
    </source>
</evidence>
<evidence type="ECO:0000256" key="1">
    <source>
        <dbReference type="ARBA" id="ARBA00006484"/>
    </source>
</evidence>
<name>A0A4Z0A7X7_9AGAM</name>
<dbReference type="PRINTS" id="PR00081">
    <property type="entry name" value="GDHRDH"/>
</dbReference>
<gene>
    <name evidence="4" type="ORF">EWM64_g1632</name>
</gene>
<evidence type="ECO:0000313" key="5">
    <source>
        <dbReference type="Proteomes" id="UP000298061"/>
    </source>
</evidence>
<keyword evidence="3" id="KW-0560">Oxidoreductase</keyword>
<dbReference type="OrthoDB" id="191139at2759"/>
<protein>
    <recommendedName>
        <fullName evidence="6">NAD(P)-binding protein</fullName>
    </recommendedName>
</protein>
<organism evidence="4 5">
    <name type="scientific">Hericium alpestre</name>
    <dbReference type="NCBI Taxonomy" id="135208"/>
    <lineage>
        <taxon>Eukaryota</taxon>
        <taxon>Fungi</taxon>
        <taxon>Dikarya</taxon>
        <taxon>Basidiomycota</taxon>
        <taxon>Agaricomycotina</taxon>
        <taxon>Agaricomycetes</taxon>
        <taxon>Russulales</taxon>
        <taxon>Hericiaceae</taxon>
        <taxon>Hericium</taxon>
    </lineage>
</organism>
<accession>A0A4Z0A7X7</accession>
<evidence type="ECO:0000256" key="2">
    <source>
        <dbReference type="ARBA" id="ARBA00022857"/>
    </source>
</evidence>
<dbReference type="SUPFAM" id="SSF51735">
    <property type="entry name" value="NAD(P)-binding Rossmann-fold domains"/>
    <property type="match status" value="1"/>
</dbReference>
<comment type="similarity">
    <text evidence="1">Belongs to the short-chain dehydrogenases/reductases (SDR) family.</text>
</comment>
<dbReference type="Pfam" id="PF00106">
    <property type="entry name" value="adh_short"/>
    <property type="match status" value="1"/>
</dbReference>